<dbReference type="InterPro" id="IPR050266">
    <property type="entry name" value="AB_hydrolase_sf"/>
</dbReference>
<keyword evidence="2" id="KW-0719">Serine esterase</keyword>
<comment type="similarity">
    <text evidence="1">Belongs to the lipase/esterase LIP3/BchO family.</text>
</comment>
<reference evidence="4 5" key="1">
    <citation type="submission" date="2019-03" db="EMBL/GenBank/DDBJ databases">
        <title>Genomic Encyclopedia of Archaeal and Bacterial Type Strains, Phase II (KMG-II): from individual species to whole genera.</title>
        <authorList>
            <person name="Goeker M."/>
        </authorList>
    </citation>
    <scope>NUCLEOTIDE SEQUENCE [LARGE SCALE GENOMIC DNA]</scope>
    <source>
        <strain evidence="4 5">ATCC 700618</strain>
    </source>
</reference>
<proteinExistence type="inferred from homology"/>
<organism evidence="4 5">
    <name type="scientific">Mycoplasma testudineum</name>
    <dbReference type="NCBI Taxonomy" id="244584"/>
    <lineage>
        <taxon>Bacteria</taxon>
        <taxon>Bacillati</taxon>
        <taxon>Mycoplasmatota</taxon>
        <taxon>Mollicutes</taxon>
        <taxon>Mycoplasmataceae</taxon>
        <taxon>Mycoplasma</taxon>
    </lineage>
</organism>
<dbReference type="InterPro" id="IPR029058">
    <property type="entry name" value="AB_hydrolase_fold"/>
</dbReference>
<dbReference type="SUPFAM" id="SSF53474">
    <property type="entry name" value="alpha/beta-Hydrolases"/>
    <property type="match status" value="1"/>
</dbReference>
<evidence type="ECO:0000259" key="3">
    <source>
        <dbReference type="Pfam" id="PF12697"/>
    </source>
</evidence>
<feature type="domain" description="AB hydrolase-1" evidence="3">
    <location>
        <begin position="26"/>
        <end position="249"/>
    </location>
</feature>
<dbReference type="GO" id="GO:0047372">
    <property type="term" value="F:monoacylglycerol lipase activity"/>
    <property type="evidence" value="ECO:0007669"/>
    <property type="project" value="TreeGrafter"/>
</dbReference>
<dbReference type="Gene3D" id="3.40.50.1820">
    <property type="entry name" value="alpha/beta hydrolase"/>
    <property type="match status" value="1"/>
</dbReference>
<evidence type="ECO:0000256" key="1">
    <source>
        <dbReference type="ARBA" id="ARBA00006989"/>
    </source>
</evidence>
<keyword evidence="2" id="KW-0378">Hydrolase</keyword>
<dbReference type="AlphaFoldDB" id="A0A4R6IDR7"/>
<sequence length="270" mass="30963">MWYIEQITVGKFKANYYLEDTGKAKVLFIHGITSSINSFSPLFNIKRDYDMVAVELPYHGNTYPLDESKLNDSYDIIKGAKFVVDFIDALKVKIDLVVGHSMGALAALKVLDSNRANKGLLLSPLHYVKVSQEEEKTYRRWILAPTLKDAEDAAISLRYKSRLITRFFISKFKVINNTYAIFLARHFAKTVDKLFTYEDADYLKQLYKNNSEKFEMMSGKEDPLTTTRALSKVATDNSIKFTILPKSSHDIVFDKTSKVNLKIEELLKIN</sequence>
<dbReference type="EMBL" id="SNWN01000013">
    <property type="protein sequence ID" value="TDO19846.1"/>
    <property type="molecule type" value="Genomic_DNA"/>
</dbReference>
<accession>A0A4R6IDR7</accession>
<dbReference type="GO" id="GO:0016020">
    <property type="term" value="C:membrane"/>
    <property type="evidence" value="ECO:0007669"/>
    <property type="project" value="TreeGrafter"/>
</dbReference>
<protein>
    <submittedName>
        <fullName evidence="4">Pimeloyl-ACP methyl ester carboxylesterase</fullName>
    </submittedName>
</protein>
<dbReference type="Proteomes" id="UP000295518">
    <property type="component" value="Unassembled WGS sequence"/>
</dbReference>
<name>A0A4R6IDR7_9MOLU</name>
<comment type="caution">
    <text evidence="4">The sequence shown here is derived from an EMBL/GenBank/DDBJ whole genome shotgun (WGS) entry which is preliminary data.</text>
</comment>
<evidence type="ECO:0000256" key="2">
    <source>
        <dbReference type="ARBA" id="ARBA00022487"/>
    </source>
</evidence>
<gene>
    <name evidence="4" type="ORF">EI74_0651</name>
</gene>
<evidence type="ECO:0000313" key="4">
    <source>
        <dbReference type="EMBL" id="TDO19846.1"/>
    </source>
</evidence>
<dbReference type="Pfam" id="PF12697">
    <property type="entry name" value="Abhydrolase_6"/>
    <property type="match status" value="1"/>
</dbReference>
<evidence type="ECO:0000313" key="5">
    <source>
        <dbReference type="Proteomes" id="UP000295518"/>
    </source>
</evidence>
<dbReference type="GO" id="GO:0046464">
    <property type="term" value="P:acylglycerol catabolic process"/>
    <property type="evidence" value="ECO:0007669"/>
    <property type="project" value="TreeGrafter"/>
</dbReference>
<dbReference type="PANTHER" id="PTHR43798">
    <property type="entry name" value="MONOACYLGLYCEROL LIPASE"/>
    <property type="match status" value="1"/>
</dbReference>
<dbReference type="PANTHER" id="PTHR43798:SF33">
    <property type="entry name" value="HYDROLASE, PUTATIVE (AFU_ORTHOLOGUE AFUA_2G14860)-RELATED"/>
    <property type="match status" value="1"/>
</dbReference>
<dbReference type="OrthoDB" id="397642at2"/>
<keyword evidence="5" id="KW-1185">Reference proteome</keyword>
<dbReference type="RefSeq" id="WP_094254806.1">
    <property type="nucleotide sequence ID" value="NZ_NNCE01000005.1"/>
</dbReference>
<dbReference type="InterPro" id="IPR000073">
    <property type="entry name" value="AB_hydrolase_1"/>
</dbReference>